<dbReference type="SUPFAM" id="SSF52540">
    <property type="entry name" value="P-loop containing nucleoside triphosphate hydrolases"/>
    <property type="match status" value="2"/>
</dbReference>
<dbReference type="CDD" id="cd03215">
    <property type="entry name" value="ABC_Carb_Monos_II"/>
    <property type="match status" value="1"/>
</dbReference>
<accession>A0A5C1QHK6</accession>
<evidence type="ECO:0000256" key="5">
    <source>
        <dbReference type="ARBA" id="ARBA00022741"/>
    </source>
</evidence>
<dbReference type="InterPro" id="IPR017871">
    <property type="entry name" value="ABC_transporter-like_CS"/>
</dbReference>
<dbReference type="PROSITE" id="PS00211">
    <property type="entry name" value="ABC_TRANSPORTER_1"/>
    <property type="match status" value="1"/>
</dbReference>
<feature type="domain" description="ABC transporter" evidence="9">
    <location>
        <begin position="258"/>
        <end position="501"/>
    </location>
</feature>
<name>A0A5C1QHK6_9SPIO</name>
<dbReference type="Proteomes" id="UP000324209">
    <property type="component" value="Chromosome"/>
</dbReference>
<dbReference type="Pfam" id="PF00005">
    <property type="entry name" value="ABC_tran"/>
    <property type="match status" value="2"/>
</dbReference>
<keyword evidence="11" id="KW-1185">Reference proteome</keyword>
<keyword evidence="7" id="KW-1278">Translocase</keyword>
<keyword evidence="8" id="KW-0472">Membrane</keyword>
<keyword evidence="1" id="KW-0813">Transport</keyword>
<keyword evidence="5" id="KW-0547">Nucleotide-binding</keyword>
<dbReference type="InterPro" id="IPR050107">
    <property type="entry name" value="ABC_carbohydrate_import_ATPase"/>
</dbReference>
<evidence type="ECO:0000256" key="8">
    <source>
        <dbReference type="ARBA" id="ARBA00023136"/>
    </source>
</evidence>
<evidence type="ECO:0000256" key="3">
    <source>
        <dbReference type="ARBA" id="ARBA00022597"/>
    </source>
</evidence>
<dbReference type="CDD" id="cd03216">
    <property type="entry name" value="ABC_Carb_Monos_I"/>
    <property type="match status" value="1"/>
</dbReference>
<dbReference type="PANTHER" id="PTHR43790:SF1">
    <property type="entry name" value="XYLOSE IMPORT ATP-BINDING PROTEIN XYLG"/>
    <property type="match status" value="1"/>
</dbReference>
<evidence type="ECO:0000256" key="2">
    <source>
        <dbReference type="ARBA" id="ARBA00022475"/>
    </source>
</evidence>
<reference evidence="10 11" key="1">
    <citation type="submission" date="2019-02" db="EMBL/GenBank/DDBJ databases">
        <title>Complete Genome Sequence and Methylome Analysis of free living Spirochaetas.</title>
        <authorList>
            <person name="Fomenkov A."/>
            <person name="Dubinina G."/>
            <person name="Leshcheva N."/>
            <person name="Mikheeva N."/>
            <person name="Grabovich M."/>
            <person name="Vincze T."/>
            <person name="Roberts R.J."/>
        </authorList>
    </citation>
    <scope>NUCLEOTIDE SEQUENCE [LARGE SCALE GENOMIC DNA]</scope>
    <source>
        <strain evidence="10 11">K2</strain>
    </source>
</reference>
<keyword evidence="4" id="KW-0677">Repeat</keyword>
<feature type="domain" description="ABC transporter" evidence="9">
    <location>
        <begin position="2"/>
        <end position="240"/>
    </location>
</feature>
<organism evidence="10 11">
    <name type="scientific">Oceanispirochaeta crateris</name>
    <dbReference type="NCBI Taxonomy" id="2518645"/>
    <lineage>
        <taxon>Bacteria</taxon>
        <taxon>Pseudomonadati</taxon>
        <taxon>Spirochaetota</taxon>
        <taxon>Spirochaetia</taxon>
        <taxon>Spirochaetales</taxon>
        <taxon>Spirochaetaceae</taxon>
        <taxon>Oceanispirochaeta</taxon>
    </lineage>
</organism>
<dbReference type="PROSITE" id="PS50893">
    <property type="entry name" value="ABC_TRANSPORTER_2"/>
    <property type="match status" value="2"/>
</dbReference>
<dbReference type="SMART" id="SM00382">
    <property type="entry name" value="AAA"/>
    <property type="match status" value="2"/>
</dbReference>
<evidence type="ECO:0000256" key="4">
    <source>
        <dbReference type="ARBA" id="ARBA00022737"/>
    </source>
</evidence>
<dbReference type="AlphaFoldDB" id="A0A5C1QHK6"/>
<evidence type="ECO:0000256" key="6">
    <source>
        <dbReference type="ARBA" id="ARBA00022840"/>
    </source>
</evidence>
<dbReference type="OrthoDB" id="304830at2"/>
<keyword evidence="3" id="KW-0762">Sugar transport</keyword>
<evidence type="ECO:0000259" key="9">
    <source>
        <dbReference type="PROSITE" id="PS50893"/>
    </source>
</evidence>
<evidence type="ECO:0000256" key="7">
    <source>
        <dbReference type="ARBA" id="ARBA00022967"/>
    </source>
</evidence>
<sequence>MLRMKSITKSFPGVKALDEVNIVVEKGEIHFIVGENGAGKSTLMKVLSGIYPYGDYDGDIIFDGQIKHFHGIKDSVSDGIVIINQELELFPNLSVYENIFVGHEIRNNLSIMNWDSTKKEAKKYLDMVGLDVDIYSLVGLLGVGKQQLVEIAKALSQNVKLLILDEPTAALNEDDSDNLLKLLVDLKKQGITSIMISHKLKEVEAIADSLTVLRDGKTVARMAKNEINERTIIKNMVGRDIEDIFPKRPQYTGGEVVLETVHLNAFDPSLNRYIVSNSNIKVRKGEVVGIAGLMGAGRTELAHSLFGNPKNYKISGSTIVFGKAVKLNSPKAAIENGIAYVSEDRKKDGLILEETIGQNITISSLKKISKIGIINFLTQNFFAEKYVNDLDIKTPSVLQQVKNLSGGNQQKVQVSKWLFANPKILILDEPTRGIDVGAKYEIYTIINDLVAKGMSIIIISSELPEILGMCDRVYVIAEGVQTAEFDIQDATPEKIMEKATV</sequence>
<protein>
    <submittedName>
        <fullName evidence="10">ATP-binding cassette domain-containing protein</fullName>
    </submittedName>
</protein>
<dbReference type="EMBL" id="CP036150">
    <property type="protein sequence ID" value="QEN06589.1"/>
    <property type="molecule type" value="Genomic_DNA"/>
</dbReference>
<dbReference type="KEGG" id="ock:EXM22_00760"/>
<dbReference type="InterPro" id="IPR027417">
    <property type="entry name" value="P-loop_NTPase"/>
</dbReference>
<evidence type="ECO:0000313" key="11">
    <source>
        <dbReference type="Proteomes" id="UP000324209"/>
    </source>
</evidence>
<dbReference type="Gene3D" id="3.40.50.300">
    <property type="entry name" value="P-loop containing nucleotide triphosphate hydrolases"/>
    <property type="match status" value="2"/>
</dbReference>
<gene>
    <name evidence="10" type="ORF">EXM22_00760</name>
</gene>
<keyword evidence="6 10" id="KW-0067">ATP-binding</keyword>
<dbReference type="GO" id="GO:0016887">
    <property type="term" value="F:ATP hydrolysis activity"/>
    <property type="evidence" value="ECO:0007669"/>
    <property type="project" value="InterPro"/>
</dbReference>
<proteinExistence type="predicted"/>
<evidence type="ECO:0000313" key="10">
    <source>
        <dbReference type="EMBL" id="QEN06589.1"/>
    </source>
</evidence>
<dbReference type="GO" id="GO:0005524">
    <property type="term" value="F:ATP binding"/>
    <property type="evidence" value="ECO:0007669"/>
    <property type="project" value="UniProtKB-KW"/>
</dbReference>
<dbReference type="PANTHER" id="PTHR43790">
    <property type="entry name" value="CARBOHYDRATE TRANSPORT ATP-BINDING PROTEIN MG119-RELATED"/>
    <property type="match status" value="1"/>
</dbReference>
<dbReference type="InterPro" id="IPR003439">
    <property type="entry name" value="ABC_transporter-like_ATP-bd"/>
</dbReference>
<keyword evidence="2" id="KW-1003">Cell membrane</keyword>
<dbReference type="InterPro" id="IPR003593">
    <property type="entry name" value="AAA+_ATPase"/>
</dbReference>
<evidence type="ECO:0000256" key="1">
    <source>
        <dbReference type="ARBA" id="ARBA00022448"/>
    </source>
</evidence>